<organism evidence="10 11">
    <name type="scientific">Govanella unica</name>
    <dbReference type="NCBI Taxonomy" id="2975056"/>
    <lineage>
        <taxon>Bacteria</taxon>
        <taxon>Pseudomonadati</taxon>
        <taxon>Pseudomonadota</taxon>
        <taxon>Alphaproteobacteria</taxon>
        <taxon>Emcibacterales</taxon>
        <taxon>Govanellaceae</taxon>
        <taxon>Govanella</taxon>
    </lineage>
</organism>
<dbReference type="FunFam" id="3.20.20.140:FF:000007">
    <property type="entry name" value="Imidazolonepropionase"/>
    <property type="match status" value="1"/>
</dbReference>
<dbReference type="Gene3D" id="2.30.40.10">
    <property type="entry name" value="Urease, subunit C, domain 1"/>
    <property type="match status" value="1"/>
</dbReference>
<dbReference type="InterPro" id="IPR005920">
    <property type="entry name" value="HutI"/>
</dbReference>
<dbReference type="Proteomes" id="UP001141619">
    <property type="component" value="Unassembled WGS sequence"/>
</dbReference>
<dbReference type="HAMAP" id="MF_00372">
    <property type="entry name" value="HutI"/>
    <property type="match status" value="1"/>
</dbReference>
<dbReference type="Gene3D" id="3.20.20.140">
    <property type="entry name" value="Metal-dependent hydrolases"/>
    <property type="match status" value="1"/>
</dbReference>
<dbReference type="Pfam" id="PF22039">
    <property type="entry name" value="HUTI_composite_bact"/>
    <property type="match status" value="1"/>
</dbReference>
<comment type="subcellular location">
    <subcellularLocation>
        <location evidence="7">Cytoplasm</location>
    </subcellularLocation>
</comment>
<name>A0A9X3TU71_9PROT</name>
<evidence type="ECO:0000313" key="11">
    <source>
        <dbReference type="Proteomes" id="UP001141619"/>
    </source>
</evidence>
<dbReference type="GO" id="GO:0005737">
    <property type="term" value="C:cytoplasm"/>
    <property type="evidence" value="ECO:0007669"/>
    <property type="project" value="UniProtKB-SubCell"/>
</dbReference>
<evidence type="ECO:0000313" key="10">
    <source>
        <dbReference type="EMBL" id="MDA5192426.1"/>
    </source>
</evidence>
<dbReference type="SUPFAM" id="SSF51556">
    <property type="entry name" value="Metallo-dependent hydrolases"/>
    <property type="match status" value="1"/>
</dbReference>
<keyword evidence="2 7" id="KW-0479">Metal-binding</keyword>
<keyword evidence="6 7" id="KW-0408">Iron</keyword>
<dbReference type="AlphaFoldDB" id="A0A9X3TU71"/>
<comment type="similarity">
    <text evidence="7">Belongs to the metallo-dependent hydrolases superfamily. HutI family.</text>
</comment>
<feature type="domain" description="Amidohydrolase-related" evidence="8">
    <location>
        <begin position="70"/>
        <end position="387"/>
    </location>
</feature>
<feature type="binding site" evidence="7">
    <location>
        <position position="78"/>
    </location>
    <ligand>
        <name>Fe(3+)</name>
        <dbReference type="ChEBI" id="CHEBI:29034"/>
    </ligand>
</feature>
<feature type="binding site" evidence="7">
    <location>
        <position position="80"/>
    </location>
    <ligand>
        <name>Zn(2+)</name>
        <dbReference type="ChEBI" id="CHEBI:29105"/>
    </ligand>
</feature>
<proteinExistence type="inferred from homology"/>
<keyword evidence="11" id="KW-1185">Reference proteome</keyword>
<accession>A0A9X3TU71</accession>
<gene>
    <name evidence="7 10" type="primary">hutI</name>
    <name evidence="10" type="ORF">NYP16_00435</name>
</gene>
<evidence type="ECO:0000256" key="6">
    <source>
        <dbReference type="ARBA" id="ARBA00023004"/>
    </source>
</evidence>
<dbReference type="GO" id="GO:0008270">
    <property type="term" value="F:zinc ion binding"/>
    <property type="evidence" value="ECO:0007669"/>
    <property type="project" value="UniProtKB-UniRule"/>
</dbReference>
<dbReference type="GO" id="GO:0019556">
    <property type="term" value="P:L-histidine catabolic process to glutamate and formamide"/>
    <property type="evidence" value="ECO:0007669"/>
    <property type="project" value="UniProtKB-UniRule"/>
</dbReference>
<reference evidence="10" key="1">
    <citation type="submission" date="2022-08" db="EMBL/GenBank/DDBJ databases">
        <authorList>
            <person name="Vandamme P."/>
            <person name="Hettiarachchi A."/>
            <person name="Peeters C."/>
            <person name="Cnockaert M."/>
            <person name="Carlier A."/>
        </authorList>
    </citation>
    <scope>NUCLEOTIDE SEQUENCE</scope>
    <source>
        <strain evidence="10">LMG 31809</strain>
    </source>
</reference>
<dbReference type="CDD" id="cd01296">
    <property type="entry name" value="Imidazolone-5PH"/>
    <property type="match status" value="1"/>
</dbReference>
<dbReference type="Pfam" id="PF01979">
    <property type="entry name" value="Amidohydro_1"/>
    <property type="match status" value="1"/>
</dbReference>
<feature type="binding site" evidence="7">
    <location>
        <position position="328"/>
    </location>
    <ligand>
        <name>4-imidazolone-5-propanoate</name>
        <dbReference type="ChEBI" id="CHEBI:77893"/>
    </ligand>
</feature>
<dbReference type="RefSeq" id="WP_274942134.1">
    <property type="nucleotide sequence ID" value="NZ_JANWOI010000001.1"/>
</dbReference>
<keyword evidence="4 7" id="KW-0369">Histidine metabolism</keyword>
<feature type="binding site" evidence="7">
    <location>
        <position position="248"/>
    </location>
    <ligand>
        <name>Fe(3+)</name>
        <dbReference type="ChEBI" id="CHEBI:29034"/>
    </ligand>
</feature>
<feature type="binding site" evidence="7">
    <location>
        <position position="248"/>
    </location>
    <ligand>
        <name>Zn(2+)</name>
        <dbReference type="ChEBI" id="CHEBI:29105"/>
    </ligand>
</feature>
<dbReference type="InterPro" id="IPR054418">
    <property type="entry name" value="MQNX/HUTI_composite_N"/>
</dbReference>
<evidence type="ECO:0000256" key="2">
    <source>
        <dbReference type="ARBA" id="ARBA00022723"/>
    </source>
</evidence>
<comment type="cofactor">
    <cofactor evidence="7">
        <name>Zn(2+)</name>
        <dbReference type="ChEBI" id="CHEBI:29105"/>
    </cofactor>
    <cofactor evidence="7">
        <name>Fe(3+)</name>
        <dbReference type="ChEBI" id="CHEBI:29034"/>
    </cofactor>
    <text evidence="7">Binds 1 zinc or iron ion per subunit.</text>
</comment>
<evidence type="ECO:0000259" key="8">
    <source>
        <dbReference type="Pfam" id="PF01979"/>
    </source>
</evidence>
<feature type="binding site" evidence="7">
    <location>
        <position position="150"/>
    </location>
    <ligand>
        <name>4-imidazolone-5-propanoate</name>
        <dbReference type="ChEBI" id="CHEBI:77893"/>
    </ligand>
</feature>
<comment type="caution">
    <text evidence="10">The sequence shown here is derived from an EMBL/GenBank/DDBJ whole genome shotgun (WGS) entry which is preliminary data.</text>
</comment>
<comment type="catalytic activity">
    <reaction evidence="7">
        <text>4-imidazolone-5-propanoate + H2O = N-formimidoyl-L-glutamate</text>
        <dbReference type="Rhea" id="RHEA:23660"/>
        <dbReference type="ChEBI" id="CHEBI:15377"/>
        <dbReference type="ChEBI" id="CHEBI:58928"/>
        <dbReference type="ChEBI" id="CHEBI:77893"/>
        <dbReference type="EC" id="3.5.2.7"/>
    </reaction>
</comment>
<feature type="binding site" evidence="7">
    <location>
        <position position="80"/>
    </location>
    <ligand>
        <name>Fe(3+)</name>
        <dbReference type="ChEBI" id="CHEBI:29034"/>
    </ligand>
</feature>
<dbReference type="InterPro" id="IPR006680">
    <property type="entry name" value="Amidohydro-rel"/>
</dbReference>
<comment type="pathway">
    <text evidence="7">Amino-acid degradation; L-histidine degradation into L-glutamate; N-formimidoyl-L-glutamate from L-histidine: step 3/3.</text>
</comment>
<dbReference type="EC" id="3.5.2.7" evidence="1 7"/>
<feature type="binding site" evidence="7">
    <location>
        <position position="251"/>
    </location>
    <ligand>
        <name>4-imidazolone-5-propanoate</name>
        <dbReference type="ChEBI" id="CHEBI:77893"/>
    </ligand>
</feature>
<evidence type="ECO:0000256" key="7">
    <source>
        <dbReference type="HAMAP-Rule" id="MF_00372"/>
    </source>
</evidence>
<evidence type="ECO:0000256" key="5">
    <source>
        <dbReference type="ARBA" id="ARBA00022833"/>
    </source>
</evidence>
<evidence type="ECO:0000256" key="4">
    <source>
        <dbReference type="ARBA" id="ARBA00022808"/>
    </source>
</evidence>
<dbReference type="PANTHER" id="PTHR42752:SF1">
    <property type="entry name" value="IMIDAZOLONEPROPIONASE-RELATED"/>
    <property type="match status" value="1"/>
</dbReference>
<dbReference type="PANTHER" id="PTHR42752">
    <property type="entry name" value="IMIDAZOLONEPROPIONASE"/>
    <property type="match status" value="1"/>
</dbReference>
<dbReference type="GO" id="GO:0005506">
    <property type="term" value="F:iron ion binding"/>
    <property type="evidence" value="ECO:0007669"/>
    <property type="project" value="UniProtKB-UniRule"/>
</dbReference>
<dbReference type="GO" id="GO:0050480">
    <property type="term" value="F:imidazolonepropionase activity"/>
    <property type="evidence" value="ECO:0007669"/>
    <property type="project" value="UniProtKB-UniRule"/>
</dbReference>
<keyword evidence="3 7" id="KW-0378">Hydrolase</keyword>
<dbReference type="InterPro" id="IPR032466">
    <property type="entry name" value="Metal_Hydrolase"/>
</dbReference>
<feature type="binding site" evidence="7">
    <location>
        <position position="327"/>
    </location>
    <ligand>
        <name>N-formimidoyl-L-glutamate</name>
        <dbReference type="ChEBI" id="CHEBI:58928"/>
    </ligand>
</feature>
<feature type="binding site" evidence="7">
    <location>
        <position position="150"/>
    </location>
    <ligand>
        <name>N-formimidoyl-L-glutamate</name>
        <dbReference type="ChEBI" id="CHEBI:58928"/>
    </ligand>
</feature>
<feature type="binding site" evidence="7">
    <location>
        <position position="87"/>
    </location>
    <ligand>
        <name>4-imidazolone-5-propanoate</name>
        <dbReference type="ChEBI" id="CHEBI:77893"/>
    </ligand>
</feature>
<feature type="binding site" evidence="7">
    <location>
        <position position="183"/>
    </location>
    <ligand>
        <name>4-imidazolone-5-propanoate</name>
        <dbReference type="ChEBI" id="CHEBI:77893"/>
    </ligand>
</feature>
<keyword evidence="7" id="KW-0963">Cytoplasm</keyword>
<feature type="binding site" evidence="7">
    <location>
        <position position="78"/>
    </location>
    <ligand>
        <name>Zn(2+)</name>
        <dbReference type="ChEBI" id="CHEBI:29105"/>
    </ligand>
</feature>
<feature type="domain" description="Aminodeoxyfutalosine deaminase/Imidazolonepropionase-like composite" evidence="9">
    <location>
        <begin position="34"/>
        <end position="53"/>
    </location>
</feature>
<dbReference type="InterPro" id="IPR011059">
    <property type="entry name" value="Metal-dep_hydrolase_composite"/>
</dbReference>
<evidence type="ECO:0000259" key="9">
    <source>
        <dbReference type="Pfam" id="PF22039"/>
    </source>
</evidence>
<evidence type="ECO:0000256" key="1">
    <source>
        <dbReference type="ARBA" id="ARBA00012864"/>
    </source>
</evidence>
<dbReference type="SUPFAM" id="SSF51338">
    <property type="entry name" value="Composite domain of metallo-dependent hydrolases"/>
    <property type="match status" value="1"/>
</dbReference>
<sequence>MTDQTDQNWDRLWTNVNLATVTDNGAAYGAILQGALAVVDGRIAWVGTAAELECFEWTAREITDCGGRWMTPGLIDCHTHLVYGGDRAREFEMRLQGASYEEIARAGGGILSTVRATRAASAEDLLQSATERARRLVAEGVTTIEIKSGYGLDFASERKMLQVARALGRALPVEVRTTFLGAHAVPPDYVGDRAGYVRHVADDMLPGLAAEGLVDAVDAFCEGIGFSLDETRLIFERARALGLPVKLHAEQLSDLGGAGLAADFTALSADHLEFVSEPSLQCMSASGTVAVLLPGAFYFLHETRKPPVELMRRHGVAMAVATDCNPGTSPTTSLLLMMNMAAVLFGLTPEETLQGVTRNAARALGLGDRGMLAIGLRADLALWDITSPAMLSYMIGAQPPVEIWRA</sequence>
<dbReference type="NCBIfam" id="TIGR01224">
    <property type="entry name" value="hutI"/>
    <property type="match status" value="1"/>
</dbReference>
<keyword evidence="5 7" id="KW-0862">Zinc</keyword>
<protein>
    <recommendedName>
        <fullName evidence="1 7">Imidazolonepropionase</fullName>
        <ecNumber evidence="1 7">3.5.2.7</ecNumber>
    </recommendedName>
    <alternativeName>
        <fullName evidence="7">Imidazolone-5-propionate hydrolase</fullName>
    </alternativeName>
</protein>
<feature type="binding site" evidence="7">
    <location>
        <position position="323"/>
    </location>
    <ligand>
        <name>Fe(3+)</name>
        <dbReference type="ChEBI" id="CHEBI:29034"/>
    </ligand>
</feature>
<reference evidence="10" key="2">
    <citation type="journal article" date="2023" name="Syst. Appl. Microbiol.">
        <title>Govania unica gen. nov., sp. nov., a rare biosphere bacterium that represents a novel family in the class Alphaproteobacteria.</title>
        <authorList>
            <person name="Vandamme P."/>
            <person name="Peeters C."/>
            <person name="Hettiarachchi A."/>
            <person name="Cnockaert M."/>
            <person name="Carlier A."/>
        </authorList>
    </citation>
    <scope>NUCLEOTIDE SEQUENCE</scope>
    <source>
        <strain evidence="10">LMG 31809</strain>
    </source>
</reference>
<dbReference type="EMBL" id="JANWOI010000001">
    <property type="protein sequence ID" value="MDA5192426.1"/>
    <property type="molecule type" value="Genomic_DNA"/>
</dbReference>
<feature type="binding site" evidence="7">
    <location>
        <position position="323"/>
    </location>
    <ligand>
        <name>Zn(2+)</name>
        <dbReference type="ChEBI" id="CHEBI:29105"/>
    </ligand>
</feature>
<evidence type="ECO:0000256" key="3">
    <source>
        <dbReference type="ARBA" id="ARBA00022801"/>
    </source>
</evidence>
<comment type="function">
    <text evidence="7">Catalyzes the hydrolytic cleavage of the carbon-nitrogen bond in imidazolone-5-propanoate to yield N-formimidoyl-L-glutamate. It is the third step in the universal histidine degradation pathway.</text>
</comment>
<feature type="binding site" evidence="7">
    <location>
        <position position="325"/>
    </location>
    <ligand>
        <name>N-formimidoyl-L-glutamate</name>
        <dbReference type="ChEBI" id="CHEBI:58928"/>
    </ligand>
</feature>